<keyword evidence="5" id="KW-1185">Reference proteome</keyword>
<dbReference type="InterPro" id="IPR004136">
    <property type="entry name" value="NMO"/>
</dbReference>
<dbReference type="OrthoDB" id="9778912at2"/>
<dbReference type="RefSeq" id="WP_153419742.1">
    <property type="nucleotide sequence ID" value="NZ_WFLM01000002.1"/>
</dbReference>
<keyword evidence="3" id="KW-0560">Oxidoreductase</keyword>
<dbReference type="PANTHER" id="PTHR32332">
    <property type="entry name" value="2-NITROPROPANE DIOXYGENASE"/>
    <property type="match status" value="1"/>
</dbReference>
<dbReference type="Gene3D" id="3.20.20.70">
    <property type="entry name" value="Aldolase class I"/>
    <property type="match status" value="1"/>
</dbReference>
<accession>A0A6N6VX55</accession>
<keyword evidence="4" id="KW-0503">Monooxygenase</keyword>
<name>A0A6N6VX55_9BACT</name>
<keyword evidence="2" id="KW-0288">FMN</keyword>
<dbReference type="EMBL" id="WFLM01000002">
    <property type="protein sequence ID" value="KAB8040017.1"/>
    <property type="molecule type" value="Genomic_DNA"/>
</dbReference>
<dbReference type="SUPFAM" id="SSF51412">
    <property type="entry name" value="Inosine monophosphate dehydrogenase (IMPDH)"/>
    <property type="match status" value="1"/>
</dbReference>
<evidence type="ECO:0000256" key="3">
    <source>
        <dbReference type="ARBA" id="ARBA00023002"/>
    </source>
</evidence>
<dbReference type="CDD" id="cd04730">
    <property type="entry name" value="NPD_like"/>
    <property type="match status" value="1"/>
</dbReference>
<dbReference type="GO" id="GO:0018580">
    <property type="term" value="F:nitronate monooxygenase activity"/>
    <property type="evidence" value="ECO:0007669"/>
    <property type="project" value="InterPro"/>
</dbReference>
<evidence type="ECO:0000313" key="4">
    <source>
        <dbReference type="EMBL" id="KAB8040017.1"/>
    </source>
</evidence>
<gene>
    <name evidence="4" type="ORF">GCL60_07060</name>
</gene>
<sequence>MPNNTSIWPKSRILNLFHIENPIIQAGMVWVSGGKLAAASANAGCLGIIGAGSMNPDLLRHHIQKAKTLTTKPFGVNIPLLYDKTKDQIEVALNEGVKIFFTSAGSPKTWTSFLKKEGCTVVHVVSTPEFAKKCEDAGVDAVVAEGFEAGGHNGRDEITTLVLLQQIKGLISIPVIAAGGIGTGSSILACLALGAEGVQIGTAFAATIESSAHENFKNAMCHARFNSTFLRMKKYVPVRLLENEFSKKIASAEDRCADKNELIEILGKGRAKEGMLNGNIEEGELEVGQIVSEIKEILSCSKLVNKLTQEYLETKKIFF</sequence>
<dbReference type="AlphaFoldDB" id="A0A6N6VX55"/>
<dbReference type="Pfam" id="PF03060">
    <property type="entry name" value="NMO"/>
    <property type="match status" value="1"/>
</dbReference>
<dbReference type="InterPro" id="IPR013785">
    <property type="entry name" value="Aldolase_TIM"/>
</dbReference>
<evidence type="ECO:0000256" key="2">
    <source>
        <dbReference type="ARBA" id="ARBA00022643"/>
    </source>
</evidence>
<dbReference type="Proteomes" id="UP000437748">
    <property type="component" value="Unassembled WGS sequence"/>
</dbReference>
<evidence type="ECO:0000313" key="5">
    <source>
        <dbReference type="Proteomes" id="UP000437748"/>
    </source>
</evidence>
<comment type="caution">
    <text evidence="4">The sequence shown here is derived from an EMBL/GenBank/DDBJ whole genome shotgun (WGS) entry which is preliminary data.</text>
</comment>
<dbReference type="PANTHER" id="PTHR32332:SF20">
    <property type="entry name" value="2-NITROPROPANE DIOXYGENASE-LIKE PROTEIN"/>
    <property type="match status" value="1"/>
</dbReference>
<proteinExistence type="predicted"/>
<evidence type="ECO:0000256" key="1">
    <source>
        <dbReference type="ARBA" id="ARBA00022630"/>
    </source>
</evidence>
<organism evidence="4 5">
    <name type="scientific">Silvanigrella paludirubra</name>
    <dbReference type="NCBI Taxonomy" id="2499159"/>
    <lineage>
        <taxon>Bacteria</taxon>
        <taxon>Pseudomonadati</taxon>
        <taxon>Bdellovibrionota</taxon>
        <taxon>Oligoflexia</taxon>
        <taxon>Silvanigrellales</taxon>
        <taxon>Silvanigrellaceae</taxon>
        <taxon>Silvanigrella</taxon>
    </lineage>
</organism>
<reference evidence="4 5" key="1">
    <citation type="submission" date="2019-10" db="EMBL/GenBank/DDBJ databases">
        <title>New species of Slilvanegrellaceae.</title>
        <authorList>
            <person name="Pitt A."/>
            <person name="Hahn M.W."/>
        </authorList>
    </citation>
    <scope>NUCLEOTIDE SEQUENCE [LARGE SCALE GENOMIC DNA]</scope>
    <source>
        <strain evidence="4 5">SP-Ram-0.45-NSY-1</strain>
    </source>
</reference>
<protein>
    <submittedName>
        <fullName evidence="4">Nitronate monooxygenase</fullName>
    </submittedName>
</protein>
<keyword evidence="1" id="KW-0285">Flavoprotein</keyword>